<dbReference type="Gene3D" id="3.30.200.20">
    <property type="entry name" value="Phosphorylase Kinase, domain 1"/>
    <property type="match status" value="1"/>
</dbReference>
<accession>A0A7J7DGM5</accession>
<keyword evidence="4" id="KW-0418">Kinase</keyword>
<dbReference type="SUPFAM" id="SSF56112">
    <property type="entry name" value="Protein kinase-like (PK-like)"/>
    <property type="match status" value="1"/>
</dbReference>
<keyword evidence="5 6" id="KW-0067">ATP-binding</keyword>
<reference evidence="10 11" key="1">
    <citation type="journal article" date="2020" name="Nat. Commun.">
        <title>Genome of Tripterygium wilfordii and identification of cytochrome P450 involved in triptolide biosynthesis.</title>
        <authorList>
            <person name="Tu L."/>
            <person name="Su P."/>
            <person name="Zhang Z."/>
            <person name="Gao L."/>
            <person name="Wang J."/>
            <person name="Hu T."/>
            <person name="Zhou J."/>
            <person name="Zhang Y."/>
            <person name="Zhao Y."/>
            <person name="Liu Y."/>
            <person name="Song Y."/>
            <person name="Tong Y."/>
            <person name="Lu Y."/>
            <person name="Yang J."/>
            <person name="Xu C."/>
            <person name="Jia M."/>
            <person name="Peters R.J."/>
            <person name="Huang L."/>
            <person name="Gao W."/>
        </authorList>
    </citation>
    <scope>NUCLEOTIDE SEQUENCE [LARGE SCALE GENOMIC DNA]</scope>
    <source>
        <strain evidence="11">cv. XIE 37</strain>
        <tissue evidence="10">Leaf</tissue>
    </source>
</reference>
<dbReference type="CDD" id="cd14066">
    <property type="entry name" value="STKc_IRAK"/>
    <property type="match status" value="1"/>
</dbReference>
<evidence type="ECO:0000259" key="9">
    <source>
        <dbReference type="PROSITE" id="PS50011"/>
    </source>
</evidence>
<dbReference type="InParanoid" id="A0A7J7DGM5"/>
<dbReference type="Proteomes" id="UP000593562">
    <property type="component" value="Unassembled WGS sequence"/>
</dbReference>
<evidence type="ECO:0000256" key="6">
    <source>
        <dbReference type="PROSITE-ProRule" id="PRU10141"/>
    </source>
</evidence>
<keyword evidence="7" id="KW-0472">Membrane</keyword>
<dbReference type="InterPro" id="IPR000719">
    <property type="entry name" value="Prot_kinase_dom"/>
</dbReference>
<evidence type="ECO:0000256" key="2">
    <source>
        <dbReference type="ARBA" id="ARBA00022679"/>
    </source>
</evidence>
<evidence type="ECO:0000313" key="10">
    <source>
        <dbReference type="EMBL" id="KAF5745492.1"/>
    </source>
</evidence>
<protein>
    <recommendedName>
        <fullName evidence="9">Protein kinase domain-containing protein</fullName>
    </recommendedName>
</protein>
<dbReference type="PANTHER" id="PTHR47989">
    <property type="entry name" value="OS01G0750732 PROTEIN"/>
    <property type="match status" value="1"/>
</dbReference>
<evidence type="ECO:0000256" key="1">
    <source>
        <dbReference type="ARBA" id="ARBA00022527"/>
    </source>
</evidence>
<comment type="caution">
    <text evidence="10">The sequence shown here is derived from an EMBL/GenBank/DDBJ whole genome shotgun (WGS) entry which is preliminary data.</text>
</comment>
<evidence type="ECO:0000313" key="11">
    <source>
        <dbReference type="Proteomes" id="UP000593562"/>
    </source>
</evidence>
<keyword evidence="11" id="KW-1185">Reference proteome</keyword>
<dbReference type="InterPro" id="IPR001245">
    <property type="entry name" value="Ser-Thr/Tyr_kinase_cat_dom"/>
</dbReference>
<dbReference type="Gene3D" id="1.10.510.10">
    <property type="entry name" value="Transferase(Phosphotransferase) domain 1"/>
    <property type="match status" value="1"/>
</dbReference>
<dbReference type="InterPro" id="IPR011009">
    <property type="entry name" value="Kinase-like_dom_sf"/>
</dbReference>
<dbReference type="FunFam" id="1.10.510.10:FF:000051">
    <property type="entry name" value="Receptor-like serine/threonine-protein kinase ALE2"/>
    <property type="match status" value="1"/>
</dbReference>
<dbReference type="PANTHER" id="PTHR47989:SF45">
    <property type="entry name" value="OS01G0709500 PROTEIN"/>
    <property type="match status" value="1"/>
</dbReference>
<evidence type="ECO:0000256" key="5">
    <source>
        <dbReference type="ARBA" id="ARBA00022840"/>
    </source>
</evidence>
<keyword evidence="1" id="KW-0723">Serine/threonine-protein kinase</keyword>
<feature type="signal peptide" evidence="8">
    <location>
        <begin position="1"/>
        <end position="18"/>
    </location>
</feature>
<dbReference type="GO" id="GO:0005524">
    <property type="term" value="F:ATP binding"/>
    <property type="evidence" value="ECO:0007669"/>
    <property type="project" value="UniProtKB-UniRule"/>
</dbReference>
<keyword evidence="8" id="KW-0732">Signal</keyword>
<gene>
    <name evidence="10" type="ORF">HS088_TW07G01078</name>
</gene>
<name>A0A7J7DGM5_TRIWF</name>
<keyword evidence="7" id="KW-1133">Transmembrane helix</keyword>
<dbReference type="GO" id="GO:0004674">
    <property type="term" value="F:protein serine/threonine kinase activity"/>
    <property type="evidence" value="ECO:0007669"/>
    <property type="project" value="UniProtKB-KW"/>
</dbReference>
<dbReference type="InterPro" id="IPR008271">
    <property type="entry name" value="Ser/Thr_kinase_AS"/>
</dbReference>
<dbReference type="FunFam" id="3.30.200.20:FF:000146">
    <property type="entry name" value="receptor-like serine/threonine-protein kinase ALE2"/>
    <property type="match status" value="1"/>
</dbReference>
<proteinExistence type="predicted"/>
<keyword evidence="2" id="KW-0808">Transferase</keyword>
<feature type="domain" description="Protein kinase" evidence="9">
    <location>
        <begin position="210"/>
        <end position="486"/>
    </location>
</feature>
<sequence>MGMPLTLLLIILLETGSALFILGSAEPIISSKQPPLSTARKGTGRPVAAPSEEAINISSPLLYSPTKGLPPSPPSSHSSISNVYEGPNMGHNNNGRTIKPLGVDVHTKKRDGHGGLAIAVIAFSSLTALVICIAISWVLAIKCRSRVLPKKTFHASIPSPKPSGSTKITKFGGKATSTLMTHRSGSLSLTNTGSAKTFTMNDIKRATDNFNASRIVGEGGFGLVYKGTLDNGTEVAVKILKRNDQRGGREFFAEVEMLSRLHHRNLVKLIGICTEEHTHCLIYELIRNGSVASHLHGTDKETNPLDWDARMKIALGAARCLAYLHEDSSPRVIHRDFKSSNILLEYDFTPKVSDFGLARTALEEGDRQVSTHVMGTFGYLAPEYAMTGHLLVKSDVYSYGVVLLELLTGRKPVDLAQPVGQENLVAYARPLLTNREGLETIIDPSIKSSVSLDNVTKVAAIASMCIQAEVSHRPFMGEVVQALKLVCNELDETKEAELTSCGKDSVLINVESNTRTSISASDFLSNSMGHEGEDIQSFRRHSTSGNLTTGRRKQLWQILTSFSSGSTSDQLGYSLKSPQGKN</sequence>
<feature type="transmembrane region" description="Helical" evidence="7">
    <location>
        <begin position="116"/>
        <end position="141"/>
    </location>
</feature>
<dbReference type="InterPro" id="IPR017441">
    <property type="entry name" value="Protein_kinase_ATP_BS"/>
</dbReference>
<feature type="chain" id="PRO_5029851176" description="Protein kinase domain-containing protein" evidence="8">
    <location>
        <begin position="19"/>
        <end position="582"/>
    </location>
</feature>
<keyword evidence="3 6" id="KW-0547">Nucleotide-binding</keyword>
<dbReference type="EMBL" id="JAAARO010000007">
    <property type="protein sequence ID" value="KAF5745492.1"/>
    <property type="molecule type" value="Genomic_DNA"/>
</dbReference>
<evidence type="ECO:0000256" key="7">
    <source>
        <dbReference type="SAM" id="Phobius"/>
    </source>
</evidence>
<feature type="binding site" evidence="6">
    <location>
        <position position="238"/>
    </location>
    <ligand>
        <name>ATP</name>
        <dbReference type="ChEBI" id="CHEBI:30616"/>
    </ligand>
</feature>
<dbReference type="Pfam" id="PF07714">
    <property type="entry name" value="PK_Tyr_Ser-Thr"/>
    <property type="match status" value="1"/>
</dbReference>
<organism evidence="10 11">
    <name type="scientific">Tripterygium wilfordii</name>
    <name type="common">Thunder God vine</name>
    <dbReference type="NCBI Taxonomy" id="458696"/>
    <lineage>
        <taxon>Eukaryota</taxon>
        <taxon>Viridiplantae</taxon>
        <taxon>Streptophyta</taxon>
        <taxon>Embryophyta</taxon>
        <taxon>Tracheophyta</taxon>
        <taxon>Spermatophyta</taxon>
        <taxon>Magnoliopsida</taxon>
        <taxon>eudicotyledons</taxon>
        <taxon>Gunneridae</taxon>
        <taxon>Pentapetalae</taxon>
        <taxon>rosids</taxon>
        <taxon>fabids</taxon>
        <taxon>Celastrales</taxon>
        <taxon>Celastraceae</taxon>
        <taxon>Tripterygium</taxon>
    </lineage>
</organism>
<dbReference type="AlphaFoldDB" id="A0A7J7DGM5"/>
<dbReference type="PROSITE" id="PS00108">
    <property type="entry name" value="PROTEIN_KINASE_ST"/>
    <property type="match status" value="1"/>
</dbReference>
<dbReference type="PROSITE" id="PS50011">
    <property type="entry name" value="PROTEIN_KINASE_DOM"/>
    <property type="match status" value="1"/>
</dbReference>
<evidence type="ECO:0000256" key="4">
    <source>
        <dbReference type="ARBA" id="ARBA00022777"/>
    </source>
</evidence>
<evidence type="ECO:0000256" key="8">
    <source>
        <dbReference type="SAM" id="SignalP"/>
    </source>
</evidence>
<keyword evidence="7" id="KW-0812">Transmembrane</keyword>
<dbReference type="PROSITE" id="PS00107">
    <property type="entry name" value="PROTEIN_KINASE_ATP"/>
    <property type="match status" value="1"/>
</dbReference>
<evidence type="ECO:0000256" key="3">
    <source>
        <dbReference type="ARBA" id="ARBA00022741"/>
    </source>
</evidence>